<comment type="caution">
    <text evidence="5">The sequence shown here is derived from an EMBL/GenBank/DDBJ whole genome shotgun (WGS) entry which is preliminary data.</text>
</comment>
<dbReference type="NCBIfam" id="NF006579">
    <property type="entry name" value="PRK09104.1"/>
    <property type="match status" value="1"/>
</dbReference>
<dbReference type="GO" id="GO:0046872">
    <property type="term" value="F:metal ion binding"/>
    <property type="evidence" value="ECO:0007669"/>
    <property type="project" value="UniProtKB-KW"/>
</dbReference>
<evidence type="ECO:0000313" key="6">
    <source>
        <dbReference type="Proteomes" id="UP000249590"/>
    </source>
</evidence>
<evidence type="ECO:0000256" key="2">
    <source>
        <dbReference type="ARBA" id="ARBA00022723"/>
    </source>
</evidence>
<keyword evidence="6" id="KW-1185">Reference proteome</keyword>
<dbReference type="OrthoDB" id="9761532at2"/>
<protein>
    <submittedName>
        <fullName evidence="5">Dipeptidase</fullName>
    </submittedName>
</protein>
<feature type="domain" description="Peptidase M20 dimerisation" evidence="4">
    <location>
        <begin position="202"/>
        <end position="361"/>
    </location>
</feature>
<dbReference type="NCBIfam" id="NF006053">
    <property type="entry name" value="PRK08201.1"/>
    <property type="match status" value="1"/>
</dbReference>
<dbReference type="RefSeq" id="WP_111349528.1">
    <property type="nucleotide sequence ID" value="NZ_QHHQ01000005.1"/>
</dbReference>
<dbReference type="Proteomes" id="UP000249590">
    <property type="component" value="Unassembled WGS sequence"/>
</dbReference>
<evidence type="ECO:0000256" key="3">
    <source>
        <dbReference type="ARBA" id="ARBA00022801"/>
    </source>
</evidence>
<gene>
    <name evidence="5" type="ORF">DLJ53_22835</name>
</gene>
<dbReference type="Pfam" id="PF07687">
    <property type="entry name" value="M20_dimer"/>
    <property type="match status" value="1"/>
</dbReference>
<keyword evidence="2" id="KW-0479">Metal-binding</keyword>
<dbReference type="EMBL" id="QHHQ01000005">
    <property type="protein sequence ID" value="RAH99369.1"/>
    <property type="molecule type" value="Genomic_DNA"/>
</dbReference>
<dbReference type="SUPFAM" id="SSF53187">
    <property type="entry name" value="Zn-dependent exopeptidases"/>
    <property type="match status" value="1"/>
</dbReference>
<evidence type="ECO:0000259" key="4">
    <source>
        <dbReference type="Pfam" id="PF07687"/>
    </source>
</evidence>
<dbReference type="Gene3D" id="3.40.630.10">
    <property type="entry name" value="Zn peptidases"/>
    <property type="match status" value="1"/>
</dbReference>
<dbReference type="PANTHER" id="PTHR43270">
    <property type="entry name" value="BETA-ALA-HIS DIPEPTIDASE"/>
    <property type="match status" value="1"/>
</dbReference>
<dbReference type="Gene3D" id="3.30.70.360">
    <property type="match status" value="1"/>
</dbReference>
<dbReference type="InterPro" id="IPR002933">
    <property type="entry name" value="Peptidase_M20"/>
</dbReference>
<dbReference type="Pfam" id="PF01546">
    <property type="entry name" value="Peptidase_M20"/>
    <property type="match status" value="1"/>
</dbReference>
<evidence type="ECO:0000256" key="1">
    <source>
        <dbReference type="ARBA" id="ARBA00022670"/>
    </source>
</evidence>
<keyword evidence="1" id="KW-0645">Protease</keyword>
<proteinExistence type="predicted"/>
<keyword evidence="3" id="KW-0378">Hydrolase</keyword>
<dbReference type="GO" id="GO:0008233">
    <property type="term" value="F:peptidase activity"/>
    <property type="evidence" value="ECO:0007669"/>
    <property type="project" value="UniProtKB-KW"/>
</dbReference>
<dbReference type="PANTHER" id="PTHR43270:SF12">
    <property type="entry name" value="SUCCINYL-DIAMINOPIMELATE DESUCCINYLASE"/>
    <property type="match status" value="1"/>
</dbReference>
<evidence type="ECO:0000313" key="5">
    <source>
        <dbReference type="EMBL" id="RAH99369.1"/>
    </source>
</evidence>
<reference evidence="5 6" key="1">
    <citation type="submission" date="2018-05" db="EMBL/GenBank/DDBJ databases">
        <title>Acuticoccus sediminis sp. nov., isolated from deep-sea sediment of Indian Ocean.</title>
        <authorList>
            <person name="Liu X."/>
            <person name="Lai Q."/>
            <person name="Du Y."/>
            <person name="Sun F."/>
            <person name="Zhang X."/>
            <person name="Wang S."/>
            <person name="Shao Z."/>
        </authorList>
    </citation>
    <scope>NUCLEOTIDE SEQUENCE [LARGE SCALE GENOMIC DNA]</scope>
    <source>
        <strain evidence="5 6">PTG4-2</strain>
    </source>
</reference>
<name>A0A8B2NSX4_9HYPH</name>
<accession>A0A8B2NSX4</accession>
<dbReference type="InterPro" id="IPR011650">
    <property type="entry name" value="Peptidase_M20_dimer"/>
</dbReference>
<dbReference type="InterPro" id="IPR051458">
    <property type="entry name" value="Cyt/Met_Dipeptidase"/>
</dbReference>
<dbReference type="AlphaFoldDB" id="A0A8B2NSX4"/>
<dbReference type="GO" id="GO:0006508">
    <property type="term" value="P:proteolysis"/>
    <property type="evidence" value="ECO:0007669"/>
    <property type="project" value="UniProtKB-KW"/>
</dbReference>
<organism evidence="5 6">
    <name type="scientific">Acuticoccus sediminis</name>
    <dbReference type="NCBI Taxonomy" id="2184697"/>
    <lineage>
        <taxon>Bacteria</taxon>
        <taxon>Pseudomonadati</taxon>
        <taxon>Pseudomonadota</taxon>
        <taxon>Alphaproteobacteria</taxon>
        <taxon>Hyphomicrobiales</taxon>
        <taxon>Amorphaceae</taxon>
        <taxon>Acuticoccus</taxon>
    </lineage>
</organism>
<sequence length="460" mass="50247">MNIDAILKRIDDNIDESLERLFALLRIPSISTDPAYDEQCREAAHWLKEDLAALGFLAEVRDTDGKPMVLAKPAEPTTGDKPHILFYGHYDVQPVDPLELWDEDPFAPRIVTREDGSKIIVARGACDDKGQLMTFIEAMRAILAVEGRLPVPVSVLIEGEEESGSPSLPGFLAKSGEEIRCDAAFVCDTGMWDAETPAIALSLRGLVGDEITVKCASRDLHSGQFGGPARNPNHVLASILAALHDETGRVTVPGFYEGVTETPAETMENWAGLDMTAEKFLGPIGLETPAGEEGRTVLEQVWARPTLEVNGMWGGYTGTGFKTVIPAEAHAKVSFRLVGDQDPDKLREAFRAFVRERVPADCTVEFKKHGNGPAFRVPSDWPILKIGEEALNAEWGKQTAMVGMGGSIPIVHDFKYGLGMDTLMIGFALEDDNVHSPNEKFNLSSFHKGIRSWARVLAAL</sequence>